<feature type="compositionally biased region" description="Basic and acidic residues" evidence="1">
    <location>
        <begin position="83"/>
        <end position="96"/>
    </location>
</feature>
<name>A0A7R8GZA8_LEPSM</name>
<dbReference type="EMBL" id="HG994580">
    <property type="protein sequence ID" value="CAF2749535.1"/>
    <property type="molecule type" value="Genomic_DNA"/>
</dbReference>
<feature type="compositionally biased region" description="Pro residues" evidence="1">
    <location>
        <begin position="67"/>
        <end position="82"/>
    </location>
</feature>
<dbReference type="EC" id="2.1.1.354" evidence="2"/>
<feature type="compositionally biased region" description="Polar residues" evidence="1">
    <location>
        <begin position="482"/>
        <end position="494"/>
    </location>
</feature>
<feature type="region of interest" description="Disordered" evidence="1">
    <location>
        <begin position="244"/>
        <end position="263"/>
    </location>
</feature>
<feature type="region of interest" description="Disordered" evidence="1">
    <location>
        <begin position="270"/>
        <end position="425"/>
    </location>
</feature>
<feature type="compositionally biased region" description="Polar residues" evidence="1">
    <location>
        <begin position="101"/>
        <end position="128"/>
    </location>
</feature>
<accession>A0A7R8GZA8</accession>
<feature type="compositionally biased region" description="Polar residues" evidence="1">
    <location>
        <begin position="444"/>
        <end position="471"/>
    </location>
</feature>
<keyword evidence="2" id="KW-0808">Transferase</keyword>
<feature type="region of interest" description="Disordered" evidence="1">
    <location>
        <begin position="1"/>
        <end position="135"/>
    </location>
</feature>
<protein>
    <submittedName>
        <fullName evidence="2">MLL3</fullName>
        <ecNumber evidence="2">2.1.1.354</ecNumber>
    </submittedName>
</protein>
<feature type="compositionally biased region" description="Low complexity" evidence="1">
    <location>
        <begin position="323"/>
        <end position="352"/>
    </location>
</feature>
<feature type="region of interest" description="Disordered" evidence="1">
    <location>
        <begin position="444"/>
        <end position="496"/>
    </location>
</feature>
<feature type="compositionally biased region" description="Polar residues" evidence="1">
    <location>
        <begin position="379"/>
        <end position="389"/>
    </location>
</feature>
<dbReference type="OrthoDB" id="308383at2759"/>
<evidence type="ECO:0000256" key="1">
    <source>
        <dbReference type="SAM" id="MobiDB-lite"/>
    </source>
</evidence>
<dbReference type="GO" id="GO:0032259">
    <property type="term" value="P:methylation"/>
    <property type="evidence" value="ECO:0007669"/>
    <property type="project" value="UniProtKB-KW"/>
</dbReference>
<reference evidence="2" key="1">
    <citation type="submission" date="2021-02" db="EMBL/GenBank/DDBJ databases">
        <authorList>
            <person name="Bekaert M."/>
        </authorList>
    </citation>
    <scope>NUCLEOTIDE SEQUENCE</scope>
    <source>
        <strain evidence="2">IoA-00</strain>
    </source>
</reference>
<dbReference type="GO" id="GO:0140999">
    <property type="term" value="F:histone H3K4 trimethyltransferase activity"/>
    <property type="evidence" value="ECO:0007669"/>
    <property type="project" value="UniProtKB-EC"/>
</dbReference>
<feature type="compositionally biased region" description="Low complexity" evidence="1">
    <location>
        <begin position="244"/>
        <end position="262"/>
    </location>
</feature>
<feature type="compositionally biased region" description="Polar residues" evidence="1">
    <location>
        <begin position="270"/>
        <end position="319"/>
    </location>
</feature>
<evidence type="ECO:0000313" key="2">
    <source>
        <dbReference type="EMBL" id="CAF2749535.1"/>
    </source>
</evidence>
<keyword evidence="2" id="KW-0489">Methyltransferase</keyword>
<keyword evidence="3" id="KW-1185">Reference proteome</keyword>
<gene>
    <name evidence="2" type="ORF">LSAA_2216</name>
</gene>
<dbReference type="Proteomes" id="UP000675881">
    <property type="component" value="Chromosome 1"/>
</dbReference>
<sequence>MRPPRPQKPPNSLQQPMAGVQRWPIRHPQEVTLQQRSVSGQIVQEQQPRVVETGPHPAIINPDIHTPAPPPSINLTPPPQPPDDPKTEEERQKAARYEQWLVQQETRKSLNSKQRTMRKNGNSLNVSDQGELDRVSQGAAEIQKTLERIRKQSRQHSTIMNDYKSRKQRVLQQHQQQQQQQISMQQQQQPLSLGQHNILNKECIYNNNTPTMVHIQRPNMVNTTQLRLQGQVVSPQLQQRMALMQQQQQQQQRHRGVLQQQQPHIMRVQSQHLPSPQSGEMSPAVSSNGGQSPRTSQPSPHSLTGQPSPQSYGAPSPGQSVRPGMTSPGPGGMSPMRVPSQSPQPSMPASPAYHHSGYPSSQSPHGPSPRPTGHEENPFSPNTMQRPLNTISPVSITSSPSPVSANGISPQNVVRIGSPQPVMRPPTMEQRLSNNKRMIMRQPVSPSHQPVRSPQPMMTQQRRPSSNTSIPSPVLDRPVTPLTPSRTTVHTPSPQHEMLSDQYQMQQHQLIQQQQQQQQQQMLLAQQNSNNLNNTHQSGWPGDNNMGLKGGNNFSYLTLYKKGWGSFIGLKGGSPIFTQCSDANTVTTASSTVAISEPQKSDCHDLFWGSENSRTRSILLLTISSSHPSSSSVISPSQQSIQRLPSSNLHQTATVGTPGSFIPRSTNNILISSANKSNSIQTLVINGPSKFQSVQDGKTTITDASSSSFKNENDQSRASFVISPSLKNNSTTISLTGSSNVDFQNAVRDVKATLNLPCPVTVTDVLTQTFYPQ</sequence>
<feature type="compositionally biased region" description="Polar residues" evidence="1">
    <location>
        <begin position="31"/>
        <end position="47"/>
    </location>
</feature>
<proteinExistence type="predicted"/>
<feature type="compositionally biased region" description="Low complexity" evidence="1">
    <location>
        <begin position="390"/>
        <end position="404"/>
    </location>
</feature>
<organism evidence="2 3">
    <name type="scientific">Lepeophtheirus salmonis</name>
    <name type="common">Salmon louse</name>
    <name type="synonym">Caligus salmonis</name>
    <dbReference type="NCBI Taxonomy" id="72036"/>
    <lineage>
        <taxon>Eukaryota</taxon>
        <taxon>Metazoa</taxon>
        <taxon>Ecdysozoa</taxon>
        <taxon>Arthropoda</taxon>
        <taxon>Crustacea</taxon>
        <taxon>Multicrustacea</taxon>
        <taxon>Hexanauplia</taxon>
        <taxon>Copepoda</taxon>
        <taxon>Siphonostomatoida</taxon>
        <taxon>Caligidae</taxon>
        <taxon>Lepeophtheirus</taxon>
    </lineage>
</organism>
<evidence type="ECO:0000313" key="3">
    <source>
        <dbReference type="Proteomes" id="UP000675881"/>
    </source>
</evidence>
<dbReference type="AlphaFoldDB" id="A0A7R8GZA8"/>